<sequence>MWKKTVLAFLATISALWGLQTRNFVLVVIDGARYSETFGDSNHTYVPRMYELSQYGTIIDSFYNDGYTYTSRAIPAIWCGAWTEVRDTVDQWGHQTQYTLLPSFFEYYRKQQSMPQDSVYYVLKSLY</sequence>
<dbReference type="Proteomes" id="UP000885931">
    <property type="component" value="Unassembled WGS sequence"/>
</dbReference>
<evidence type="ECO:0000313" key="1">
    <source>
        <dbReference type="EMBL" id="HDM89762.1"/>
    </source>
</evidence>
<dbReference type="InterPro" id="IPR017850">
    <property type="entry name" value="Alkaline_phosphatase_core_sf"/>
</dbReference>
<proteinExistence type="predicted"/>
<reference evidence="1" key="1">
    <citation type="journal article" date="2020" name="mSystems">
        <title>Genome- and Community-Level Interaction Insights into Carbon Utilization and Element Cycling Functions of Hydrothermarchaeota in Hydrothermal Sediment.</title>
        <authorList>
            <person name="Zhou Z."/>
            <person name="Liu Y."/>
            <person name="Xu W."/>
            <person name="Pan J."/>
            <person name="Luo Z.H."/>
            <person name="Li M."/>
        </authorList>
    </citation>
    <scope>NUCLEOTIDE SEQUENCE [LARGE SCALE GENOMIC DNA]</scope>
    <source>
        <strain evidence="1">HyVt-237</strain>
    </source>
</reference>
<feature type="non-terminal residue" evidence="1">
    <location>
        <position position="127"/>
    </location>
</feature>
<gene>
    <name evidence="1" type="ORF">ENG67_00955</name>
</gene>
<name>A0A7C0XAC3_UNCW3</name>
<dbReference type="SUPFAM" id="SSF53649">
    <property type="entry name" value="Alkaline phosphatase-like"/>
    <property type="match status" value="1"/>
</dbReference>
<dbReference type="EMBL" id="DRBW01000035">
    <property type="protein sequence ID" value="HDM89762.1"/>
    <property type="molecule type" value="Genomic_DNA"/>
</dbReference>
<dbReference type="Gene3D" id="3.40.720.10">
    <property type="entry name" value="Alkaline Phosphatase, subunit A"/>
    <property type="match status" value="1"/>
</dbReference>
<comment type="caution">
    <text evidence="1">The sequence shown here is derived from an EMBL/GenBank/DDBJ whole genome shotgun (WGS) entry which is preliminary data.</text>
</comment>
<accession>A0A7C0XAC3</accession>
<organism evidence="1">
    <name type="scientific">candidate division WOR-3 bacterium</name>
    <dbReference type="NCBI Taxonomy" id="2052148"/>
    <lineage>
        <taxon>Bacteria</taxon>
        <taxon>Bacteria division WOR-3</taxon>
    </lineage>
</organism>
<dbReference type="AlphaFoldDB" id="A0A7C0XAC3"/>
<evidence type="ECO:0008006" key="2">
    <source>
        <dbReference type="Google" id="ProtNLM"/>
    </source>
</evidence>
<protein>
    <recommendedName>
        <fullName evidence="2">Sulfatase N-terminal domain-containing protein</fullName>
    </recommendedName>
</protein>